<accession>A0ABX6R3W9</accession>
<keyword evidence="1" id="KW-1133">Transmembrane helix</keyword>
<keyword evidence="3" id="KW-1185">Reference proteome</keyword>
<feature type="transmembrane region" description="Helical" evidence="1">
    <location>
        <begin position="37"/>
        <end position="57"/>
    </location>
</feature>
<dbReference type="Proteomes" id="UP000515264">
    <property type="component" value="Chromosome 2"/>
</dbReference>
<dbReference type="EMBL" id="CP046269">
    <property type="protein sequence ID" value="QMV16199.1"/>
    <property type="molecule type" value="Genomic_DNA"/>
</dbReference>
<organism evidence="2 3">
    <name type="scientific">Vibrio spartinae</name>
    <dbReference type="NCBI Taxonomy" id="1918945"/>
    <lineage>
        <taxon>Bacteria</taxon>
        <taxon>Pseudomonadati</taxon>
        <taxon>Pseudomonadota</taxon>
        <taxon>Gammaproteobacteria</taxon>
        <taxon>Vibrionales</taxon>
        <taxon>Vibrionaceae</taxon>
        <taxon>Vibrio</taxon>
    </lineage>
</organism>
<evidence type="ECO:0000313" key="2">
    <source>
        <dbReference type="EMBL" id="QMV16199.1"/>
    </source>
</evidence>
<protein>
    <submittedName>
        <fullName evidence="2">Uncharacterized protein</fullName>
    </submittedName>
</protein>
<evidence type="ECO:0000313" key="3">
    <source>
        <dbReference type="Proteomes" id="UP000515264"/>
    </source>
</evidence>
<keyword evidence="1" id="KW-0812">Transmembrane</keyword>
<name>A0ABX6R3W9_9VIBR</name>
<evidence type="ECO:0000256" key="1">
    <source>
        <dbReference type="SAM" id="Phobius"/>
    </source>
</evidence>
<keyword evidence="1" id="KW-0472">Membrane</keyword>
<proteinExistence type="predicted"/>
<sequence length="59" mass="6937">MKFGYTKPLHHTVLIVKTMQFIANPTYIKECHISANYFWMFSVTYSILCTVFECLLANQ</sequence>
<gene>
    <name evidence="2" type="ORF">Vspart_03584</name>
</gene>
<reference evidence="2 3" key="1">
    <citation type="journal article" date="2020" name="J. Nat. Prod.">
        <title>Genomics-Metabolomics Profiling Disclosed Marine Vibrio spartinae 3.6 as a Producer of a New Branched Side Chain Prodigiosin.</title>
        <authorList>
            <person name="Vitale G.A."/>
            <person name="Sciarretta M."/>
            <person name="Palma Esposito F."/>
            <person name="January G.G."/>
            <person name="Giaccio M."/>
            <person name="Bunk B."/>
            <person name="Sproer C."/>
            <person name="Bajerski F."/>
            <person name="Power D."/>
            <person name="Festa C."/>
            <person name="Monti M.C."/>
            <person name="D'Auria M.V."/>
            <person name="de Pascale D."/>
        </authorList>
    </citation>
    <scope>NUCLEOTIDE SEQUENCE [LARGE SCALE GENOMIC DNA]</scope>
    <source>
        <strain evidence="2 3">3.6</strain>
    </source>
</reference>